<evidence type="ECO:0000313" key="2">
    <source>
        <dbReference type="EMBL" id="TKW53428.1"/>
    </source>
</evidence>
<keyword evidence="3" id="KW-1185">Reference proteome</keyword>
<dbReference type="PANTHER" id="PTHR42047">
    <property type="entry name" value="PROTEIN, PUTATIVE (AFU_ORTHOLOGUE AFUA_6G03560)-RELATED"/>
    <property type="match status" value="1"/>
</dbReference>
<accession>A0A4U6XCF8</accession>
<organism evidence="2 3">
    <name type="scientific">Colletotrichum tanaceti</name>
    <dbReference type="NCBI Taxonomy" id="1306861"/>
    <lineage>
        <taxon>Eukaryota</taxon>
        <taxon>Fungi</taxon>
        <taxon>Dikarya</taxon>
        <taxon>Ascomycota</taxon>
        <taxon>Pezizomycotina</taxon>
        <taxon>Sordariomycetes</taxon>
        <taxon>Hypocreomycetidae</taxon>
        <taxon>Glomerellales</taxon>
        <taxon>Glomerellaceae</taxon>
        <taxon>Colletotrichum</taxon>
        <taxon>Colletotrichum destructivum species complex</taxon>
    </lineage>
</organism>
<keyword evidence="1" id="KW-0732">Signal</keyword>
<reference evidence="2 3" key="1">
    <citation type="journal article" date="2019" name="PLoS ONE">
        <title>Comparative genome analysis indicates high evolutionary potential of pathogenicity genes in Colletotrichum tanaceti.</title>
        <authorList>
            <person name="Lelwala R.V."/>
            <person name="Korhonen P.K."/>
            <person name="Young N.D."/>
            <person name="Scott J.B."/>
            <person name="Ades P.A."/>
            <person name="Gasser R.B."/>
            <person name="Taylor P.W.J."/>
        </authorList>
    </citation>
    <scope>NUCLEOTIDE SEQUENCE [LARGE SCALE GENOMIC DNA]</scope>
    <source>
        <strain evidence="2">BRIP57314</strain>
    </source>
</reference>
<comment type="caution">
    <text evidence="2">The sequence shown here is derived from an EMBL/GenBank/DDBJ whole genome shotgun (WGS) entry which is preliminary data.</text>
</comment>
<proteinExistence type="predicted"/>
<sequence>MLIKPLSLLLLAPVALVAAESFTLLAYTSGPFEDCTKSPEELTINARDGRFWIGALRPTTHCPDFSGANCPPGNTTVVDDLFRQLQPLTLPRSNPQISKPGGQRVYADPDGVISYTPGGDSAITAMPPGSNFNAFVKTSVKAPHLEGTHLLRFYIFGGDPAYSNIYACPDNKAGGLPYLRARWTSKPDAVWDSQCVALDGVLAVPSETKIGAYEYTRA</sequence>
<dbReference type="PANTHER" id="PTHR42047:SF1">
    <property type="entry name" value="PROTEIN, PUTATIVE (AFU_ORTHOLOGUE AFUA_6G03560)-RELATED"/>
    <property type="match status" value="1"/>
</dbReference>
<dbReference type="InterPro" id="IPR052820">
    <property type="entry name" value="PhiA_domain"/>
</dbReference>
<dbReference type="AlphaFoldDB" id="A0A4U6XCF8"/>
<dbReference type="STRING" id="1306861.A0A4U6XCF8"/>
<protein>
    <submittedName>
        <fullName evidence="2">Putative secreted protein</fullName>
    </submittedName>
</protein>
<evidence type="ECO:0000313" key="3">
    <source>
        <dbReference type="Proteomes" id="UP000310108"/>
    </source>
</evidence>
<feature type="chain" id="PRO_5020622888" evidence="1">
    <location>
        <begin position="20"/>
        <end position="218"/>
    </location>
</feature>
<name>A0A4U6XCF8_9PEZI</name>
<feature type="signal peptide" evidence="1">
    <location>
        <begin position="1"/>
        <end position="19"/>
    </location>
</feature>
<dbReference type="OrthoDB" id="5430620at2759"/>
<gene>
    <name evidence="2" type="ORF">CTA1_8827</name>
</gene>
<dbReference type="EMBL" id="PJEX01000186">
    <property type="protein sequence ID" value="TKW53428.1"/>
    <property type="molecule type" value="Genomic_DNA"/>
</dbReference>
<evidence type="ECO:0000256" key="1">
    <source>
        <dbReference type="SAM" id="SignalP"/>
    </source>
</evidence>
<dbReference type="Proteomes" id="UP000310108">
    <property type="component" value="Unassembled WGS sequence"/>
</dbReference>